<evidence type="ECO:0000313" key="3">
    <source>
        <dbReference type="Proteomes" id="UP000199022"/>
    </source>
</evidence>
<proteinExistence type="predicted"/>
<dbReference type="AlphaFoldDB" id="A0A1I1R7U2"/>
<reference evidence="3" key="1">
    <citation type="submission" date="2016-10" db="EMBL/GenBank/DDBJ databases">
        <authorList>
            <person name="Varghese N."/>
            <person name="Submissions S."/>
        </authorList>
    </citation>
    <scope>NUCLEOTIDE SEQUENCE [LARGE SCALE GENOMIC DNA]</scope>
    <source>
        <strain evidence="3">DSM 45962</strain>
    </source>
</reference>
<dbReference type="Proteomes" id="UP000199022">
    <property type="component" value="Unassembled WGS sequence"/>
</dbReference>
<keyword evidence="3" id="KW-1185">Reference proteome</keyword>
<dbReference type="STRING" id="1225127.SAMN05661030_3152"/>
<dbReference type="EMBL" id="FOMD01000003">
    <property type="protein sequence ID" value="SFD30385.1"/>
    <property type="molecule type" value="Genomic_DNA"/>
</dbReference>
<name>A0A1I1R7U2_9ACTN</name>
<sequence length="66" mass="7288">MPVPTAELLTGATGDWVVLTQDEPVVTTRPVPVERVRLVTEWVTGTQEVTATLAHEEVVQDLPRRP</sequence>
<gene>
    <name evidence="2" type="ORF">SAMN05661030_3152</name>
</gene>
<evidence type="ECO:0000313" key="2">
    <source>
        <dbReference type="EMBL" id="SFD30385.1"/>
    </source>
</evidence>
<dbReference type="Pfam" id="PF09557">
    <property type="entry name" value="DUF2382"/>
    <property type="match status" value="1"/>
</dbReference>
<evidence type="ECO:0000259" key="1">
    <source>
        <dbReference type="Pfam" id="PF09557"/>
    </source>
</evidence>
<dbReference type="InterPro" id="IPR019060">
    <property type="entry name" value="DUF2382"/>
</dbReference>
<feature type="domain" description="DUF2382" evidence="1">
    <location>
        <begin position="16"/>
        <end position="58"/>
    </location>
</feature>
<accession>A0A1I1R7U2</accession>
<protein>
    <recommendedName>
        <fullName evidence="1">DUF2382 domain-containing protein</fullName>
    </recommendedName>
</protein>
<organism evidence="2 3">
    <name type="scientific">Klenkia taihuensis</name>
    <dbReference type="NCBI Taxonomy" id="1225127"/>
    <lineage>
        <taxon>Bacteria</taxon>
        <taxon>Bacillati</taxon>
        <taxon>Actinomycetota</taxon>
        <taxon>Actinomycetes</taxon>
        <taxon>Geodermatophilales</taxon>
        <taxon>Geodermatophilaceae</taxon>
        <taxon>Klenkia</taxon>
    </lineage>
</organism>